<keyword evidence="3" id="KW-1185">Reference proteome</keyword>
<evidence type="ECO:0000259" key="1">
    <source>
        <dbReference type="SMART" id="SM00849"/>
    </source>
</evidence>
<dbReference type="InterPro" id="IPR036388">
    <property type="entry name" value="WH-like_DNA-bd_sf"/>
</dbReference>
<dbReference type="EMBL" id="FNZA01000009">
    <property type="protein sequence ID" value="SEJ49492.1"/>
    <property type="molecule type" value="Genomic_DNA"/>
</dbReference>
<dbReference type="PANTHER" id="PTHR23131">
    <property type="entry name" value="ENDORIBONUCLEASE LACTB2"/>
    <property type="match status" value="1"/>
</dbReference>
<dbReference type="SMART" id="SM00849">
    <property type="entry name" value="Lactamase_B"/>
    <property type="match status" value="1"/>
</dbReference>
<accession>A0A1H6ZIJ7</accession>
<dbReference type="PANTHER" id="PTHR23131:SF4">
    <property type="entry name" value="METALLO-BETA-LACTAMASE SUPERFAMILY POTEIN"/>
    <property type="match status" value="1"/>
</dbReference>
<dbReference type="Proteomes" id="UP000199223">
    <property type="component" value="Unassembled WGS sequence"/>
</dbReference>
<evidence type="ECO:0000313" key="3">
    <source>
        <dbReference type="Proteomes" id="UP000199223"/>
    </source>
</evidence>
<dbReference type="InterPro" id="IPR050662">
    <property type="entry name" value="Sec-metab_biosynth-thioest"/>
</dbReference>
<sequence length="331" mass="36997">MTTPLPPLTPVLGSLYALEVPIPFPMKTVTVLVDRPAPGQGGAVTLVDTAIDTPQARAGLEGALGQLGLRPGDVERVILTHHHPDHSGLAGWFEEGGAQVFMLDREIQHGGRYWAEWDDWLPRVLTHMREHGLPPELHAGQERFHRHVREMVRVARHLHPLHEGQTLTLAGCEWEVLWLPGHADGHLALWQPEEKLLIAGDTVLPRITPNIGLYAYSRPNPLGDYLTTLDRLEALAPRRALVGHYGPELLGVRERAAELRTHHHARLAVLEAAVRQGPGTAYALTRQLFPHALSEPHLRFALAETLAHLEYLRIRSRLDLSYEHQVLVYSC</sequence>
<proteinExistence type="predicted"/>
<dbReference type="CDD" id="cd07725">
    <property type="entry name" value="TTHA1429-like_MBL-fold"/>
    <property type="match status" value="1"/>
</dbReference>
<dbReference type="Gene3D" id="3.60.15.10">
    <property type="entry name" value="Ribonuclease Z/Hydroxyacylglutathione hydrolase-like"/>
    <property type="match status" value="1"/>
</dbReference>
<dbReference type="Pfam" id="PF21221">
    <property type="entry name" value="B_lactamase-like_C"/>
    <property type="match status" value="1"/>
</dbReference>
<dbReference type="InterPro" id="IPR036866">
    <property type="entry name" value="RibonucZ/Hydroxyglut_hydro"/>
</dbReference>
<evidence type="ECO:0000313" key="2">
    <source>
        <dbReference type="EMBL" id="SEJ49492.1"/>
    </source>
</evidence>
<dbReference type="RefSeq" id="WP_245745390.1">
    <property type="nucleotide sequence ID" value="NZ_FNZA01000009.1"/>
</dbReference>
<dbReference type="AlphaFoldDB" id="A0A1H6ZIJ7"/>
<gene>
    <name evidence="2" type="ORF">SAMN04488058_10960</name>
</gene>
<dbReference type="STRING" id="856736.SAMN04488058_10960"/>
<dbReference type="Pfam" id="PF00753">
    <property type="entry name" value="Lactamase_B"/>
    <property type="match status" value="1"/>
</dbReference>
<reference evidence="3" key="1">
    <citation type="submission" date="2016-10" db="EMBL/GenBank/DDBJ databases">
        <authorList>
            <person name="Varghese N."/>
            <person name="Submissions S."/>
        </authorList>
    </citation>
    <scope>NUCLEOTIDE SEQUENCE [LARGE SCALE GENOMIC DNA]</scope>
    <source>
        <strain evidence="3">CGMCC 1.10218</strain>
    </source>
</reference>
<protein>
    <submittedName>
        <fullName evidence="2">Glyoxylase, beta-lactamase superfamily II</fullName>
    </submittedName>
</protein>
<dbReference type="Gene3D" id="1.10.10.10">
    <property type="entry name" value="Winged helix-like DNA-binding domain superfamily/Winged helix DNA-binding domain"/>
    <property type="match status" value="1"/>
</dbReference>
<dbReference type="InterPro" id="IPR048933">
    <property type="entry name" value="B_lactamase-like_C"/>
</dbReference>
<dbReference type="SUPFAM" id="SSF56281">
    <property type="entry name" value="Metallo-hydrolase/oxidoreductase"/>
    <property type="match status" value="1"/>
</dbReference>
<name>A0A1H6ZIJ7_9DEIO</name>
<dbReference type="InterPro" id="IPR001279">
    <property type="entry name" value="Metallo-B-lactamas"/>
</dbReference>
<organism evidence="2 3">
    <name type="scientific">Deinococcus reticulitermitis</name>
    <dbReference type="NCBI Taxonomy" id="856736"/>
    <lineage>
        <taxon>Bacteria</taxon>
        <taxon>Thermotogati</taxon>
        <taxon>Deinococcota</taxon>
        <taxon>Deinococci</taxon>
        <taxon>Deinococcales</taxon>
        <taxon>Deinococcaceae</taxon>
        <taxon>Deinococcus</taxon>
    </lineage>
</organism>
<feature type="domain" description="Metallo-beta-lactamase" evidence="1">
    <location>
        <begin position="26"/>
        <end position="244"/>
    </location>
</feature>